<dbReference type="EMBL" id="RCHS01001234">
    <property type="protein sequence ID" value="RMX54625.1"/>
    <property type="molecule type" value="Genomic_DNA"/>
</dbReference>
<name>A0A3M6ULU5_POCDA</name>
<evidence type="ECO:0000256" key="1">
    <source>
        <dbReference type="SAM" id="MobiDB-lite"/>
    </source>
</evidence>
<reference evidence="3 4" key="1">
    <citation type="journal article" date="2018" name="Sci. Rep.">
        <title>Comparative analysis of the Pocillopora damicornis genome highlights role of immune system in coral evolution.</title>
        <authorList>
            <person name="Cunning R."/>
            <person name="Bay R.A."/>
            <person name="Gillette P."/>
            <person name="Baker A.C."/>
            <person name="Traylor-Knowles N."/>
        </authorList>
    </citation>
    <scope>NUCLEOTIDE SEQUENCE [LARGE SCALE GENOMIC DNA]</scope>
    <source>
        <strain evidence="3">RSMAS</strain>
        <tissue evidence="3">Whole animal</tissue>
    </source>
</reference>
<proteinExistence type="predicted"/>
<dbReference type="STRING" id="46731.A0A3M6ULU5"/>
<gene>
    <name evidence="3" type="ORF">pdam_00026029</name>
</gene>
<dbReference type="Proteomes" id="UP000275408">
    <property type="component" value="Unassembled WGS sequence"/>
</dbReference>
<feature type="domain" description="PiggyBac transposable element-derived protein" evidence="2">
    <location>
        <begin position="83"/>
        <end position="335"/>
    </location>
</feature>
<evidence type="ECO:0000313" key="3">
    <source>
        <dbReference type="EMBL" id="RMX54625.1"/>
    </source>
</evidence>
<dbReference type="PANTHER" id="PTHR46599">
    <property type="entry name" value="PIGGYBAC TRANSPOSABLE ELEMENT-DERIVED PROTEIN 4"/>
    <property type="match status" value="1"/>
</dbReference>
<dbReference type="AlphaFoldDB" id="A0A3M6ULU5"/>
<protein>
    <recommendedName>
        <fullName evidence="2">PiggyBac transposable element-derived protein domain-containing protein</fullName>
    </recommendedName>
</protein>
<feature type="non-terminal residue" evidence="3">
    <location>
        <position position="342"/>
    </location>
</feature>
<evidence type="ECO:0000259" key="2">
    <source>
        <dbReference type="Pfam" id="PF13843"/>
    </source>
</evidence>
<dbReference type="Pfam" id="PF13843">
    <property type="entry name" value="DDE_Tnp_1_7"/>
    <property type="match status" value="1"/>
</dbReference>
<organism evidence="3 4">
    <name type="scientific">Pocillopora damicornis</name>
    <name type="common">Cauliflower coral</name>
    <name type="synonym">Millepora damicornis</name>
    <dbReference type="NCBI Taxonomy" id="46731"/>
    <lineage>
        <taxon>Eukaryota</taxon>
        <taxon>Metazoa</taxon>
        <taxon>Cnidaria</taxon>
        <taxon>Anthozoa</taxon>
        <taxon>Hexacorallia</taxon>
        <taxon>Scleractinia</taxon>
        <taxon>Astrocoeniina</taxon>
        <taxon>Pocilloporidae</taxon>
        <taxon>Pocillopora</taxon>
    </lineage>
</organism>
<accession>A0A3M6ULU5</accession>
<feature type="compositionally biased region" description="Low complexity" evidence="1">
    <location>
        <begin position="9"/>
        <end position="21"/>
    </location>
</feature>
<sequence>MSSGDESDNSGSDLSSSSEYSFQGDDVLEELFDSDEEEEDFAGFNFDLPENMKWENQRFDVDMQPFTLTPGPTINLPDTGKAFDFFSLFFTEEIIGKIVEFTNKNAQKKEVPNWQPVTSEELKAFIAMLIISNDIIVVPRDERYFLSSAEARLFHIPGVKNILRSRKRFFQLKSYIFFCNPDHEQTEEEKQDPLYKVRGIYHDIVQKFKEIFNCSREISIDEAMVPFKGRLAIKVRMPDKPIKFGVKFFQLCDSKTGYCKNFSIYAGKDDREAGNIGKTGKIVMDLVADLHNTNHHLYVDNFYTSPILFLLLRTRGILAAGTARPRKGYPHEQLKRAVLRKR</sequence>
<comment type="caution">
    <text evidence="3">The sequence shown here is derived from an EMBL/GenBank/DDBJ whole genome shotgun (WGS) entry which is preliminary data.</text>
</comment>
<dbReference type="PANTHER" id="PTHR46599:SF3">
    <property type="entry name" value="PIGGYBAC TRANSPOSABLE ELEMENT-DERIVED PROTEIN 4"/>
    <property type="match status" value="1"/>
</dbReference>
<dbReference type="InterPro" id="IPR029526">
    <property type="entry name" value="PGBD"/>
</dbReference>
<evidence type="ECO:0000313" key="4">
    <source>
        <dbReference type="Proteomes" id="UP000275408"/>
    </source>
</evidence>
<feature type="region of interest" description="Disordered" evidence="1">
    <location>
        <begin position="1"/>
        <end position="21"/>
    </location>
</feature>
<keyword evidence="4" id="KW-1185">Reference proteome</keyword>
<dbReference type="OrthoDB" id="5981073at2759"/>